<accession>K3X3A8</accession>
<dbReference type="Proteomes" id="UP000019132">
    <property type="component" value="Unassembled WGS sequence"/>
</dbReference>
<feature type="region of interest" description="Disordered" evidence="1">
    <location>
        <begin position="1"/>
        <end position="38"/>
    </location>
</feature>
<dbReference type="HOGENOM" id="CLU_044930_0_0_1"/>
<protein>
    <submittedName>
        <fullName evidence="2">Uncharacterized protein</fullName>
    </submittedName>
</protein>
<reference evidence="3" key="1">
    <citation type="journal article" date="2010" name="Genome Biol.">
        <title>Genome sequence of the necrotrophic plant pathogen Pythium ultimum reveals original pathogenicity mechanisms and effector repertoire.</title>
        <authorList>
            <person name="Levesque C.A."/>
            <person name="Brouwer H."/>
            <person name="Cano L."/>
            <person name="Hamilton J.P."/>
            <person name="Holt C."/>
            <person name="Huitema E."/>
            <person name="Raffaele S."/>
            <person name="Robideau G.P."/>
            <person name="Thines M."/>
            <person name="Win J."/>
            <person name="Zerillo M.M."/>
            <person name="Beakes G.W."/>
            <person name="Boore J.L."/>
            <person name="Busam D."/>
            <person name="Dumas B."/>
            <person name="Ferriera S."/>
            <person name="Fuerstenberg S.I."/>
            <person name="Gachon C.M."/>
            <person name="Gaulin E."/>
            <person name="Govers F."/>
            <person name="Grenville-Briggs L."/>
            <person name="Horner N."/>
            <person name="Hostetler J."/>
            <person name="Jiang R.H."/>
            <person name="Johnson J."/>
            <person name="Krajaejun T."/>
            <person name="Lin H."/>
            <person name="Meijer H.J."/>
            <person name="Moore B."/>
            <person name="Morris P."/>
            <person name="Phuntmart V."/>
            <person name="Puiu D."/>
            <person name="Shetty J."/>
            <person name="Stajich J.E."/>
            <person name="Tripathy S."/>
            <person name="Wawra S."/>
            <person name="van West P."/>
            <person name="Whitty B.R."/>
            <person name="Coutinho P.M."/>
            <person name="Henrissat B."/>
            <person name="Martin F."/>
            <person name="Thomas P.D."/>
            <person name="Tyler B.M."/>
            <person name="De Vries R.P."/>
            <person name="Kamoun S."/>
            <person name="Yandell M."/>
            <person name="Tisserat N."/>
            <person name="Buell C.R."/>
        </authorList>
    </citation>
    <scope>NUCLEOTIDE SEQUENCE</scope>
    <source>
        <strain evidence="3">DAOM:BR144</strain>
    </source>
</reference>
<dbReference type="EnsemblProtists" id="PYU1_T011707">
    <property type="protein sequence ID" value="PYU1_T011707"/>
    <property type="gene ID" value="PYU1_G011681"/>
</dbReference>
<evidence type="ECO:0000313" key="2">
    <source>
        <dbReference type="EnsemblProtists" id="PYU1_T011707"/>
    </source>
</evidence>
<dbReference type="AlphaFoldDB" id="K3X3A8"/>
<evidence type="ECO:0000256" key="1">
    <source>
        <dbReference type="SAM" id="MobiDB-lite"/>
    </source>
</evidence>
<evidence type="ECO:0000313" key="3">
    <source>
        <dbReference type="Proteomes" id="UP000019132"/>
    </source>
</evidence>
<dbReference type="eggNOG" id="ENOG502SJN5">
    <property type="taxonomic scope" value="Eukaryota"/>
</dbReference>
<sequence>MDTTAFAPSALMGKTSATAPMSLAPRAATRGRKKRARAQLQEDDDLQLSGDEQQQQHDDIFALAATSNATQITKSQEVHFLRAEVKKLEAQHLALVGKWCTEITDEKVLRAACAAATQRWITSRYEAQQKHLKSQLLLQQLCMASLQRAMTESPMWKFHMSKEVFDAVHEEIHLRVMDGSEQDRMQQLLVRSDIALRLTPSLVNRFTDKLLYRATTILPFSTSSISADGTFTYMANVSVIKIEGQTVKSVFAGVLEYFGTLNERMSVHYQVTHKINRIHTFGPLRNYSQLHYSSNAPFSSISNTVFAASLKRDMAVIAIDFVDSDDMFPELSERPDRLRQRRDVTVL</sequence>
<reference evidence="2" key="3">
    <citation type="submission" date="2015-02" db="UniProtKB">
        <authorList>
            <consortium name="EnsemblProtists"/>
        </authorList>
    </citation>
    <scope>IDENTIFICATION</scope>
    <source>
        <strain evidence="2">DAOM BR144</strain>
    </source>
</reference>
<organism evidence="2 3">
    <name type="scientific">Globisporangium ultimum (strain ATCC 200006 / CBS 805.95 / DAOM BR144)</name>
    <name type="common">Pythium ultimum</name>
    <dbReference type="NCBI Taxonomy" id="431595"/>
    <lineage>
        <taxon>Eukaryota</taxon>
        <taxon>Sar</taxon>
        <taxon>Stramenopiles</taxon>
        <taxon>Oomycota</taxon>
        <taxon>Peronosporomycetes</taxon>
        <taxon>Pythiales</taxon>
        <taxon>Pythiaceae</taxon>
        <taxon>Globisporangium</taxon>
    </lineage>
</organism>
<dbReference type="InParanoid" id="K3X3A8"/>
<reference evidence="3" key="2">
    <citation type="submission" date="2010-04" db="EMBL/GenBank/DDBJ databases">
        <authorList>
            <person name="Buell R."/>
            <person name="Hamilton J."/>
            <person name="Hostetler J."/>
        </authorList>
    </citation>
    <scope>NUCLEOTIDE SEQUENCE [LARGE SCALE GENOMIC DNA]</scope>
    <source>
        <strain evidence="3">DAOM:BR144</strain>
    </source>
</reference>
<name>K3X3A8_GLOUD</name>
<dbReference type="EMBL" id="GL376611">
    <property type="status" value="NOT_ANNOTATED_CDS"/>
    <property type="molecule type" value="Genomic_DNA"/>
</dbReference>
<dbReference type="VEuPathDB" id="FungiDB:PYU1_G011681"/>
<proteinExistence type="predicted"/>
<keyword evidence="3" id="KW-1185">Reference proteome</keyword>